<protein>
    <submittedName>
        <fullName evidence="1">Uncharacterized protein</fullName>
    </submittedName>
</protein>
<gene>
    <name evidence="1" type="ORF">SPIL2461_LOCUS4150</name>
</gene>
<dbReference type="OrthoDB" id="10352710at2759"/>
<reference evidence="1" key="1">
    <citation type="submission" date="2021-02" db="EMBL/GenBank/DDBJ databases">
        <authorList>
            <person name="Dougan E. K."/>
            <person name="Rhodes N."/>
            <person name="Thang M."/>
            <person name="Chan C."/>
        </authorList>
    </citation>
    <scope>NUCLEOTIDE SEQUENCE</scope>
</reference>
<sequence length="68" mass="7841">MQPRQLPNLQDAMKIDWDDWKSWEWMQPGWKGVKMHSQCVINADGSAEIRSVLLLPASALEAKDWSES</sequence>
<dbReference type="EMBL" id="CAJNIZ010005347">
    <property type="protein sequence ID" value="CAE7241041.1"/>
    <property type="molecule type" value="Genomic_DNA"/>
</dbReference>
<dbReference type="Proteomes" id="UP000649617">
    <property type="component" value="Unassembled WGS sequence"/>
</dbReference>
<dbReference type="AlphaFoldDB" id="A0A812L6K4"/>
<comment type="caution">
    <text evidence="1">The sequence shown here is derived from an EMBL/GenBank/DDBJ whole genome shotgun (WGS) entry which is preliminary data.</text>
</comment>
<keyword evidence="2" id="KW-1185">Reference proteome</keyword>
<proteinExistence type="predicted"/>
<organism evidence="1 2">
    <name type="scientific">Symbiodinium pilosum</name>
    <name type="common">Dinoflagellate</name>
    <dbReference type="NCBI Taxonomy" id="2952"/>
    <lineage>
        <taxon>Eukaryota</taxon>
        <taxon>Sar</taxon>
        <taxon>Alveolata</taxon>
        <taxon>Dinophyceae</taxon>
        <taxon>Suessiales</taxon>
        <taxon>Symbiodiniaceae</taxon>
        <taxon>Symbiodinium</taxon>
    </lineage>
</organism>
<name>A0A812L6K4_SYMPI</name>
<evidence type="ECO:0000313" key="2">
    <source>
        <dbReference type="Proteomes" id="UP000649617"/>
    </source>
</evidence>
<evidence type="ECO:0000313" key="1">
    <source>
        <dbReference type="EMBL" id="CAE7241041.1"/>
    </source>
</evidence>
<accession>A0A812L6K4</accession>